<evidence type="ECO:0000313" key="1">
    <source>
        <dbReference type="EMBL" id="KAA1257459.1"/>
    </source>
</evidence>
<gene>
    <name evidence="1" type="ORF">LF1_53080</name>
</gene>
<protein>
    <submittedName>
        <fullName evidence="1">Uncharacterized protein</fullName>
    </submittedName>
</protein>
<keyword evidence="2" id="KW-1185">Reference proteome</keyword>
<proteinExistence type="predicted"/>
<evidence type="ECO:0000313" key="2">
    <source>
        <dbReference type="Proteomes" id="UP000322699"/>
    </source>
</evidence>
<accession>A0A5B1CCM5</accession>
<dbReference type="Proteomes" id="UP000322699">
    <property type="component" value="Unassembled WGS sequence"/>
</dbReference>
<name>A0A5B1CCM5_9BACT</name>
<organism evidence="1 2">
    <name type="scientific">Rubripirellula obstinata</name>
    <dbReference type="NCBI Taxonomy" id="406547"/>
    <lineage>
        <taxon>Bacteria</taxon>
        <taxon>Pseudomonadati</taxon>
        <taxon>Planctomycetota</taxon>
        <taxon>Planctomycetia</taxon>
        <taxon>Pirellulales</taxon>
        <taxon>Pirellulaceae</taxon>
        <taxon>Rubripirellula</taxon>
    </lineage>
</organism>
<reference evidence="1 2" key="1">
    <citation type="submission" date="2019-08" db="EMBL/GenBank/DDBJ databases">
        <title>Deep-cultivation of Planctomycetes and their phenomic and genomic characterization uncovers novel biology.</title>
        <authorList>
            <person name="Wiegand S."/>
            <person name="Jogler M."/>
            <person name="Boedeker C."/>
            <person name="Pinto D."/>
            <person name="Vollmers J."/>
            <person name="Rivas-Marin E."/>
            <person name="Kohn T."/>
            <person name="Peeters S.H."/>
            <person name="Heuer A."/>
            <person name="Rast P."/>
            <person name="Oberbeckmann S."/>
            <person name="Bunk B."/>
            <person name="Jeske O."/>
            <person name="Meyerdierks A."/>
            <person name="Storesund J.E."/>
            <person name="Kallscheuer N."/>
            <person name="Luecker S."/>
            <person name="Lage O.M."/>
            <person name="Pohl T."/>
            <person name="Merkel B.J."/>
            <person name="Hornburger P."/>
            <person name="Mueller R.-W."/>
            <person name="Bruemmer F."/>
            <person name="Labrenz M."/>
            <person name="Spormann A.M."/>
            <person name="Op Den Camp H."/>
            <person name="Overmann J."/>
            <person name="Amann R."/>
            <person name="Jetten M.S.M."/>
            <person name="Mascher T."/>
            <person name="Medema M.H."/>
            <person name="Devos D.P."/>
            <person name="Kaster A.-K."/>
            <person name="Ovreas L."/>
            <person name="Rohde M."/>
            <person name="Galperin M.Y."/>
            <person name="Jogler C."/>
        </authorList>
    </citation>
    <scope>NUCLEOTIDE SEQUENCE [LARGE SCALE GENOMIC DNA]</scope>
    <source>
        <strain evidence="1 2">LF1</strain>
    </source>
</reference>
<dbReference type="EMBL" id="VRLW01000002">
    <property type="protein sequence ID" value="KAA1257459.1"/>
    <property type="molecule type" value="Genomic_DNA"/>
</dbReference>
<comment type="caution">
    <text evidence="1">The sequence shown here is derived from an EMBL/GenBank/DDBJ whole genome shotgun (WGS) entry which is preliminary data.</text>
</comment>
<sequence>MRLLPDGYLFRPHPVILDVIRLSHGLLLPSSRPAGHNTCSTKAALPPTLDQHRTADCPAGHQPTPEFQCSISADVPDALRDTTNAYLWILDSLPLTETCLNVRSLLRSTHGDRHPRGRSPRRRTASQRYVADNHCMHRSGGRTLFSLLARQTPPPR</sequence>
<dbReference type="AlphaFoldDB" id="A0A5B1CCM5"/>